<evidence type="ECO:0000256" key="1">
    <source>
        <dbReference type="SAM" id="MobiDB-lite"/>
    </source>
</evidence>
<feature type="region of interest" description="Disordered" evidence="1">
    <location>
        <begin position="1"/>
        <end position="91"/>
    </location>
</feature>
<proteinExistence type="predicted"/>
<feature type="compositionally biased region" description="Polar residues" evidence="1">
    <location>
        <begin position="50"/>
        <end position="61"/>
    </location>
</feature>
<dbReference type="EMBL" id="OZ034815">
    <property type="protein sequence ID" value="CAL1371091.1"/>
    <property type="molecule type" value="Genomic_DNA"/>
</dbReference>
<dbReference type="AlphaFoldDB" id="A0AAV2DB67"/>
<gene>
    <name evidence="2" type="ORF">LTRI10_LOCUS13173</name>
</gene>
<sequence>MSQEIGVKVTEKQGASTSTVPKAPAGQHKASDGPSRLTTKTTEQRPGHTKNPSTGEYSSSEGGKEVLQRKEWGHRGKPPDIHTDLNPPPRCMHETDVREEILPCEAIVKMVDGLGSKASPV</sequence>
<evidence type="ECO:0000313" key="2">
    <source>
        <dbReference type="EMBL" id="CAL1371091.1"/>
    </source>
</evidence>
<protein>
    <submittedName>
        <fullName evidence="2">Uncharacterized protein</fullName>
    </submittedName>
</protein>
<feature type="compositionally biased region" description="Basic and acidic residues" evidence="1">
    <location>
        <begin position="62"/>
        <end position="83"/>
    </location>
</feature>
<organism evidence="2 3">
    <name type="scientific">Linum trigynum</name>
    <dbReference type="NCBI Taxonomy" id="586398"/>
    <lineage>
        <taxon>Eukaryota</taxon>
        <taxon>Viridiplantae</taxon>
        <taxon>Streptophyta</taxon>
        <taxon>Embryophyta</taxon>
        <taxon>Tracheophyta</taxon>
        <taxon>Spermatophyta</taxon>
        <taxon>Magnoliopsida</taxon>
        <taxon>eudicotyledons</taxon>
        <taxon>Gunneridae</taxon>
        <taxon>Pentapetalae</taxon>
        <taxon>rosids</taxon>
        <taxon>fabids</taxon>
        <taxon>Malpighiales</taxon>
        <taxon>Linaceae</taxon>
        <taxon>Linum</taxon>
    </lineage>
</organism>
<reference evidence="2 3" key="1">
    <citation type="submission" date="2024-04" db="EMBL/GenBank/DDBJ databases">
        <authorList>
            <person name="Fracassetti M."/>
        </authorList>
    </citation>
    <scope>NUCLEOTIDE SEQUENCE [LARGE SCALE GENOMIC DNA]</scope>
</reference>
<dbReference type="Proteomes" id="UP001497516">
    <property type="component" value="Chromosome 2"/>
</dbReference>
<evidence type="ECO:0000313" key="3">
    <source>
        <dbReference type="Proteomes" id="UP001497516"/>
    </source>
</evidence>
<keyword evidence="3" id="KW-1185">Reference proteome</keyword>
<accession>A0AAV2DB67</accession>
<name>A0AAV2DB67_9ROSI</name>